<keyword evidence="2" id="KW-1003">Cell membrane</keyword>
<dbReference type="Pfam" id="PF03626">
    <property type="entry name" value="COX4_pro"/>
    <property type="match status" value="1"/>
</dbReference>
<sequence length="85" mass="9931">MAMIWRSRITWVWAMLIAATFLSFETMALGNAFLLRSVILVIAFTKVLLVGREFMELRHAPRWLLWGFQSWAILTCLVLIALFRT</sequence>
<feature type="transmembrane region" description="Helical" evidence="6">
    <location>
        <begin position="33"/>
        <end position="51"/>
    </location>
</feature>
<dbReference type="KEGG" id="shyd:CJD35_15840"/>
<dbReference type="AlphaFoldDB" id="A0A249MXK7"/>
<dbReference type="GO" id="GO:0005886">
    <property type="term" value="C:plasma membrane"/>
    <property type="evidence" value="ECO:0007669"/>
    <property type="project" value="UniProtKB-SubCell"/>
</dbReference>
<keyword evidence="4 6" id="KW-1133">Transmembrane helix</keyword>
<evidence type="ECO:0000256" key="1">
    <source>
        <dbReference type="ARBA" id="ARBA00004651"/>
    </source>
</evidence>
<feature type="transmembrane region" description="Helical" evidence="6">
    <location>
        <begin position="63"/>
        <end position="83"/>
    </location>
</feature>
<reference evidence="7 8" key="1">
    <citation type="submission" date="2017-08" db="EMBL/GenBank/DDBJ databases">
        <title>Whole Genome Sequence of Sphingobium hydrophobicum C1: Insights into Adaption to the Electronic-waste Contaminated Sediment.</title>
        <authorList>
            <person name="Song D."/>
            <person name="Chen X."/>
            <person name="Xu M."/>
        </authorList>
    </citation>
    <scope>NUCLEOTIDE SEQUENCE [LARGE SCALE GENOMIC DNA]</scope>
    <source>
        <strain evidence="7 8">C1</strain>
    </source>
</reference>
<keyword evidence="5 6" id="KW-0472">Membrane</keyword>
<keyword evidence="3 6" id="KW-0812">Transmembrane</keyword>
<dbReference type="InterPro" id="IPR005171">
    <property type="entry name" value="Cyt_c_oxidase_su4_prok"/>
</dbReference>
<proteinExistence type="predicted"/>
<dbReference type="Proteomes" id="UP000217141">
    <property type="component" value="Chromosome II"/>
</dbReference>
<organism evidence="7 8">
    <name type="scientific">Sphingobium xenophagum</name>
    <dbReference type="NCBI Taxonomy" id="121428"/>
    <lineage>
        <taxon>Bacteria</taxon>
        <taxon>Pseudomonadati</taxon>
        <taxon>Pseudomonadota</taxon>
        <taxon>Alphaproteobacteria</taxon>
        <taxon>Sphingomonadales</taxon>
        <taxon>Sphingomonadaceae</taxon>
        <taxon>Sphingobium</taxon>
    </lineage>
</organism>
<evidence type="ECO:0000313" key="7">
    <source>
        <dbReference type="EMBL" id="ASY46002.1"/>
    </source>
</evidence>
<evidence type="ECO:0000256" key="2">
    <source>
        <dbReference type="ARBA" id="ARBA00022475"/>
    </source>
</evidence>
<name>A0A249MXK7_SPHXE</name>
<protein>
    <recommendedName>
        <fullName evidence="9">Cytochrome C oxidase subunit IV</fullName>
    </recommendedName>
</protein>
<evidence type="ECO:0000313" key="8">
    <source>
        <dbReference type="Proteomes" id="UP000217141"/>
    </source>
</evidence>
<evidence type="ECO:0000256" key="6">
    <source>
        <dbReference type="SAM" id="Phobius"/>
    </source>
</evidence>
<accession>A0A249MXK7</accession>
<evidence type="ECO:0000256" key="5">
    <source>
        <dbReference type="ARBA" id="ARBA00023136"/>
    </source>
</evidence>
<dbReference type="RefSeq" id="WP_017183047.1">
    <property type="nucleotide sequence ID" value="NZ_CP022746.1"/>
</dbReference>
<comment type="subcellular location">
    <subcellularLocation>
        <location evidence="1">Cell membrane</location>
        <topology evidence="1">Multi-pass membrane protein</topology>
    </subcellularLocation>
</comment>
<evidence type="ECO:0008006" key="9">
    <source>
        <dbReference type="Google" id="ProtNLM"/>
    </source>
</evidence>
<dbReference type="EMBL" id="CP022746">
    <property type="protein sequence ID" value="ASY46002.1"/>
    <property type="molecule type" value="Genomic_DNA"/>
</dbReference>
<evidence type="ECO:0000256" key="3">
    <source>
        <dbReference type="ARBA" id="ARBA00022692"/>
    </source>
</evidence>
<evidence type="ECO:0000256" key="4">
    <source>
        <dbReference type="ARBA" id="ARBA00022989"/>
    </source>
</evidence>
<gene>
    <name evidence="7" type="ORF">CJD35_15840</name>
</gene>